<dbReference type="PROSITE" id="PS01031">
    <property type="entry name" value="SHSP"/>
    <property type="match status" value="1"/>
</dbReference>
<dbReference type="PANTHER" id="PTHR11527">
    <property type="entry name" value="HEAT-SHOCK PROTEIN 20 FAMILY MEMBER"/>
    <property type="match status" value="1"/>
</dbReference>
<feature type="domain" description="SHSP" evidence="6">
    <location>
        <begin position="285"/>
        <end position="408"/>
    </location>
</feature>
<reference evidence="7 8" key="1">
    <citation type="submission" date="2018-10" db="EMBL/GenBank/DDBJ databases">
        <title>Fifty Aureobasidium pullulans genomes reveal a recombining polyextremotolerant generalist.</title>
        <authorList>
            <person name="Gostincar C."/>
            <person name="Turk M."/>
            <person name="Zajc J."/>
            <person name="Gunde-Cimerman N."/>
        </authorList>
    </citation>
    <scope>NUCLEOTIDE SEQUENCE [LARGE SCALE GENOMIC DNA]</scope>
    <source>
        <strain evidence="7 8">EXF-11900</strain>
    </source>
</reference>
<evidence type="ECO:0000313" key="8">
    <source>
        <dbReference type="Proteomes" id="UP000304951"/>
    </source>
</evidence>
<organism evidence="7 8">
    <name type="scientific">Aureobasidium pullulans</name>
    <name type="common">Black yeast</name>
    <name type="synonym">Pullularia pullulans</name>
    <dbReference type="NCBI Taxonomy" id="5580"/>
    <lineage>
        <taxon>Eukaryota</taxon>
        <taxon>Fungi</taxon>
        <taxon>Dikarya</taxon>
        <taxon>Ascomycota</taxon>
        <taxon>Pezizomycotina</taxon>
        <taxon>Dothideomycetes</taxon>
        <taxon>Dothideomycetidae</taxon>
        <taxon>Dothideales</taxon>
        <taxon>Saccotheciaceae</taxon>
        <taxon>Aureobasidium</taxon>
    </lineage>
</organism>
<evidence type="ECO:0000259" key="6">
    <source>
        <dbReference type="PROSITE" id="PS01031"/>
    </source>
</evidence>
<sequence>MLSITSIHLFSFFINTITIMSNTNNMNQANNFWDFVASLQNNPGAFPFAEGRGPSAEFDPFEGQQFWGPWAQRGRGRGPHGHGPHGHGRRGPPPPAGEGHESHGPSGNESDGPAPPRGPGPHAHHHHGPRGPHAHPHGPPHHHGRGGHRGPPPPEHDGAMPPPPPPFDEPLSRSPTPPTPPETPAEPHHHPRSQSPRHHRGPSPHHHGPRHHRGPSPHGRRGRGFHGRGGHHNHPRGGNNGPAFPFDLSALAEAFAPGIFGGHAFGEASANAREQNTNISTNNNNSDGTFTPSVDLFSTPTAYVLHTSLPGAKKPEIDVTYSAARNSITISGVVTRPDVSETMMNCLVTDERREVGMFEREVRLEEGVKVADENISAKLEDGILRVVIPKVIQEEEEGWESVRKVELE</sequence>
<gene>
    <name evidence="7" type="ORF">D6D28_07888</name>
</gene>
<comment type="similarity">
    <text evidence="2 3">Belongs to the small heat shock protein (HSP20) family.</text>
</comment>
<feature type="compositionally biased region" description="Pro residues" evidence="4">
    <location>
        <begin position="175"/>
        <end position="184"/>
    </location>
</feature>
<feature type="signal peptide" evidence="5">
    <location>
        <begin position="1"/>
        <end position="23"/>
    </location>
</feature>
<dbReference type="AlphaFoldDB" id="A0A4V4HZ04"/>
<feature type="region of interest" description="Disordered" evidence="4">
    <location>
        <begin position="51"/>
        <end position="244"/>
    </location>
</feature>
<feature type="chain" id="PRO_5020198233" description="SHSP domain-containing protein" evidence="5">
    <location>
        <begin position="24"/>
        <end position="408"/>
    </location>
</feature>
<feature type="compositionally biased region" description="Basic residues" evidence="4">
    <location>
        <begin position="189"/>
        <end position="235"/>
    </location>
</feature>
<evidence type="ECO:0000256" key="3">
    <source>
        <dbReference type="RuleBase" id="RU003616"/>
    </source>
</evidence>
<proteinExistence type="inferred from homology"/>
<evidence type="ECO:0000256" key="4">
    <source>
        <dbReference type="SAM" id="MobiDB-lite"/>
    </source>
</evidence>
<dbReference type="Proteomes" id="UP000304951">
    <property type="component" value="Unassembled WGS sequence"/>
</dbReference>
<dbReference type="InterPro" id="IPR031107">
    <property type="entry name" value="Small_HSP"/>
</dbReference>
<evidence type="ECO:0000256" key="1">
    <source>
        <dbReference type="ARBA" id="ARBA00023016"/>
    </source>
</evidence>
<dbReference type="Gene3D" id="2.60.40.790">
    <property type="match status" value="1"/>
</dbReference>
<dbReference type="Pfam" id="PF00011">
    <property type="entry name" value="HSP20"/>
    <property type="match status" value="1"/>
</dbReference>
<comment type="caution">
    <text evidence="7">The sequence shown here is derived from an EMBL/GenBank/DDBJ whole genome shotgun (WGS) entry which is preliminary data.</text>
</comment>
<feature type="compositionally biased region" description="Basic residues" evidence="4">
    <location>
        <begin position="122"/>
        <end position="148"/>
    </location>
</feature>
<protein>
    <recommendedName>
        <fullName evidence="6">SHSP domain-containing protein</fullName>
    </recommendedName>
</protein>
<dbReference type="InterPro" id="IPR002068">
    <property type="entry name" value="A-crystallin/Hsp20_dom"/>
</dbReference>
<keyword evidence="1" id="KW-0346">Stress response</keyword>
<evidence type="ECO:0000256" key="2">
    <source>
        <dbReference type="PROSITE-ProRule" id="PRU00285"/>
    </source>
</evidence>
<feature type="compositionally biased region" description="Basic residues" evidence="4">
    <location>
        <begin position="74"/>
        <end position="90"/>
    </location>
</feature>
<name>A0A4V4HZ04_AURPU</name>
<dbReference type="SUPFAM" id="SSF49764">
    <property type="entry name" value="HSP20-like chaperones"/>
    <property type="match status" value="1"/>
</dbReference>
<keyword evidence="5" id="KW-0732">Signal</keyword>
<dbReference type="CDD" id="cd06464">
    <property type="entry name" value="ACD_sHsps-like"/>
    <property type="match status" value="1"/>
</dbReference>
<dbReference type="InterPro" id="IPR008978">
    <property type="entry name" value="HSP20-like_chaperone"/>
</dbReference>
<evidence type="ECO:0000313" key="7">
    <source>
        <dbReference type="EMBL" id="THV66963.1"/>
    </source>
</evidence>
<dbReference type="EMBL" id="QZAF01000460">
    <property type="protein sequence ID" value="THV66963.1"/>
    <property type="molecule type" value="Genomic_DNA"/>
</dbReference>
<evidence type="ECO:0000256" key="5">
    <source>
        <dbReference type="SAM" id="SignalP"/>
    </source>
</evidence>
<accession>A0A4V4HZ04</accession>